<sequence length="132" mass="14845">MTNLHDLPTGGHRPPSLRRSVAFIHENADSDIGLSEIAAAANLTPRAVQYMYRRHLGVTPLEYLRRVRLDRAHRDLQAADPTVDTVNSIAGRWGFAHAGRFSVAYRRVFGTQPSATLRTTRQRDDREARRGA</sequence>
<dbReference type="Proteomes" id="UP000466607">
    <property type="component" value="Chromosome"/>
</dbReference>
<keyword evidence="1" id="KW-0805">Transcription regulation</keyword>
<dbReference type="Gene3D" id="1.10.10.60">
    <property type="entry name" value="Homeodomain-like"/>
    <property type="match status" value="1"/>
</dbReference>
<accession>A0AAD1IK73</accession>
<dbReference type="PANTHER" id="PTHR46796:SF12">
    <property type="entry name" value="HTH-TYPE DNA-BINDING TRANSCRIPTIONAL ACTIVATOR EUTR"/>
    <property type="match status" value="1"/>
</dbReference>
<dbReference type="SUPFAM" id="SSF46689">
    <property type="entry name" value="Homeodomain-like"/>
    <property type="match status" value="2"/>
</dbReference>
<keyword evidence="6" id="KW-1185">Reference proteome</keyword>
<evidence type="ECO:0000313" key="5">
    <source>
        <dbReference type="EMBL" id="BBY16431.1"/>
    </source>
</evidence>
<dbReference type="SMART" id="SM00342">
    <property type="entry name" value="HTH_ARAC"/>
    <property type="match status" value="1"/>
</dbReference>
<protein>
    <recommendedName>
        <fullName evidence="4">HTH araC/xylS-type domain-containing protein</fullName>
    </recommendedName>
</protein>
<dbReference type="EMBL" id="AP022586">
    <property type="protein sequence ID" value="BBY16431.1"/>
    <property type="molecule type" value="Genomic_DNA"/>
</dbReference>
<feature type="domain" description="HTH araC/xylS-type" evidence="4">
    <location>
        <begin position="18"/>
        <end position="119"/>
    </location>
</feature>
<dbReference type="PANTHER" id="PTHR46796">
    <property type="entry name" value="HTH-TYPE TRANSCRIPTIONAL ACTIVATOR RHAS-RELATED"/>
    <property type="match status" value="1"/>
</dbReference>
<dbReference type="InterPro" id="IPR009057">
    <property type="entry name" value="Homeodomain-like_sf"/>
</dbReference>
<keyword evidence="2" id="KW-0238">DNA-binding</keyword>
<keyword evidence="3" id="KW-0804">Transcription</keyword>
<gene>
    <name evidence="5" type="ORF">MLIT_20230</name>
</gene>
<dbReference type="InterPro" id="IPR018060">
    <property type="entry name" value="HTH_AraC"/>
</dbReference>
<evidence type="ECO:0000313" key="6">
    <source>
        <dbReference type="Proteomes" id="UP000466607"/>
    </source>
</evidence>
<proteinExistence type="predicted"/>
<evidence type="ECO:0000256" key="2">
    <source>
        <dbReference type="ARBA" id="ARBA00023125"/>
    </source>
</evidence>
<evidence type="ECO:0000259" key="4">
    <source>
        <dbReference type="PROSITE" id="PS01124"/>
    </source>
</evidence>
<dbReference type="AlphaFoldDB" id="A0AAD1IK73"/>
<evidence type="ECO:0000256" key="3">
    <source>
        <dbReference type="ARBA" id="ARBA00023163"/>
    </source>
</evidence>
<reference evidence="5 6" key="1">
    <citation type="journal article" date="2019" name="Emerg. Microbes Infect.">
        <title>Comprehensive subspecies identification of 175 nontuberculous mycobacteria species based on 7547 genomic profiles.</title>
        <authorList>
            <person name="Matsumoto Y."/>
            <person name="Kinjo T."/>
            <person name="Motooka D."/>
            <person name="Nabeya D."/>
            <person name="Jung N."/>
            <person name="Uechi K."/>
            <person name="Horii T."/>
            <person name="Iida T."/>
            <person name="Fujita J."/>
            <person name="Nakamura S."/>
        </authorList>
    </citation>
    <scope>NUCLEOTIDE SEQUENCE [LARGE SCALE GENOMIC DNA]</scope>
    <source>
        <strain evidence="5 6">JCM 17423</strain>
    </source>
</reference>
<dbReference type="Pfam" id="PF12833">
    <property type="entry name" value="HTH_18"/>
    <property type="match status" value="1"/>
</dbReference>
<dbReference type="InterPro" id="IPR050204">
    <property type="entry name" value="AraC_XylS_family_regulators"/>
</dbReference>
<dbReference type="GO" id="GO:0043565">
    <property type="term" value="F:sequence-specific DNA binding"/>
    <property type="evidence" value="ECO:0007669"/>
    <property type="project" value="InterPro"/>
</dbReference>
<evidence type="ECO:0000256" key="1">
    <source>
        <dbReference type="ARBA" id="ARBA00023015"/>
    </source>
</evidence>
<dbReference type="RefSeq" id="WP_134052378.1">
    <property type="nucleotide sequence ID" value="NZ_AP022586.1"/>
</dbReference>
<organism evidence="5 6">
    <name type="scientific">Mycolicibacterium litorale</name>
    <dbReference type="NCBI Taxonomy" id="758802"/>
    <lineage>
        <taxon>Bacteria</taxon>
        <taxon>Bacillati</taxon>
        <taxon>Actinomycetota</taxon>
        <taxon>Actinomycetes</taxon>
        <taxon>Mycobacteriales</taxon>
        <taxon>Mycobacteriaceae</taxon>
        <taxon>Mycolicibacterium</taxon>
    </lineage>
</organism>
<name>A0AAD1IK73_9MYCO</name>
<dbReference type="GO" id="GO:0003700">
    <property type="term" value="F:DNA-binding transcription factor activity"/>
    <property type="evidence" value="ECO:0007669"/>
    <property type="project" value="InterPro"/>
</dbReference>
<dbReference type="PROSITE" id="PS01124">
    <property type="entry name" value="HTH_ARAC_FAMILY_2"/>
    <property type="match status" value="1"/>
</dbReference>